<dbReference type="InterPro" id="IPR003709">
    <property type="entry name" value="VanY-like_core_dom"/>
</dbReference>
<comment type="caution">
    <text evidence="3">The sequence shown here is derived from an EMBL/GenBank/DDBJ whole genome shotgun (WGS) entry which is preliminary data.</text>
</comment>
<feature type="domain" description="D-alanyl-D-alanine carboxypeptidase-like core" evidence="2">
    <location>
        <begin position="106"/>
        <end position="226"/>
    </location>
</feature>
<sequence>MKIFFFLLLSLTASGCFGGDSMLHPSFDMDKDQLAGLLSDQSEEIRNNILAAPGRFLELADSLLDQPEELFYLADKNHALTRDQGPAETVRPSDYGIPYTRKEREVSSLIIEPLKDLVSAAAKENLEIVFASGYRDYDYQEMLYNRYVSNYGQTEADRFSARPGTSQHQLGTAVDLGTIDDSYALTPEGKWLEAHAGDFGFSLSYPRDMEEVTGYMWECWHYRYITKEGIAMQREFFLDIQQYMMEFWHYHKEDLSAARR</sequence>
<dbReference type="InterPro" id="IPR058193">
    <property type="entry name" value="VanY/YodJ_core_dom"/>
</dbReference>
<evidence type="ECO:0000259" key="2">
    <source>
        <dbReference type="Pfam" id="PF02557"/>
    </source>
</evidence>
<dbReference type="Pfam" id="PF02557">
    <property type="entry name" value="VanY"/>
    <property type="match status" value="1"/>
</dbReference>
<dbReference type="EMBL" id="JACHGJ010000004">
    <property type="protein sequence ID" value="MBB6480792.1"/>
    <property type="molecule type" value="Genomic_DNA"/>
</dbReference>
<dbReference type="SUPFAM" id="SSF55166">
    <property type="entry name" value="Hedgehog/DD-peptidase"/>
    <property type="match status" value="1"/>
</dbReference>
<dbReference type="CDD" id="cd14852">
    <property type="entry name" value="LD-carboxypeptidase"/>
    <property type="match status" value="1"/>
</dbReference>
<keyword evidence="1" id="KW-0732">Signal</keyword>
<gene>
    <name evidence="3" type="ORF">HNR50_002465</name>
</gene>
<proteinExistence type="predicted"/>
<dbReference type="AlphaFoldDB" id="A0A841REL8"/>
<reference evidence="3 4" key="1">
    <citation type="submission" date="2020-08" db="EMBL/GenBank/DDBJ databases">
        <title>Genomic Encyclopedia of Type Strains, Phase IV (KMG-IV): sequencing the most valuable type-strain genomes for metagenomic binning, comparative biology and taxonomic classification.</title>
        <authorList>
            <person name="Goeker M."/>
        </authorList>
    </citation>
    <scope>NUCLEOTIDE SEQUENCE [LARGE SCALE GENOMIC DNA]</scope>
    <source>
        <strain evidence="3 4">DSM 2461</strain>
    </source>
</reference>
<keyword evidence="3" id="KW-0378">Hydrolase</keyword>
<name>A0A841REL8_9SPIO</name>
<dbReference type="PANTHER" id="PTHR34385:SF1">
    <property type="entry name" value="PEPTIDOGLYCAN L-ALANYL-D-GLUTAMATE ENDOPEPTIDASE CWLK"/>
    <property type="match status" value="1"/>
</dbReference>
<feature type="chain" id="PRO_5032879916" evidence="1">
    <location>
        <begin position="19"/>
        <end position="260"/>
    </location>
</feature>
<dbReference type="GO" id="GO:0009002">
    <property type="term" value="F:serine-type D-Ala-D-Ala carboxypeptidase activity"/>
    <property type="evidence" value="ECO:0007669"/>
    <property type="project" value="UniProtKB-EC"/>
</dbReference>
<evidence type="ECO:0000256" key="1">
    <source>
        <dbReference type="SAM" id="SignalP"/>
    </source>
</evidence>
<protein>
    <submittedName>
        <fullName evidence="3">D-alanyl-D-alanine carboxypeptidase</fullName>
        <ecNumber evidence="3">3.4.16.4</ecNumber>
    </submittedName>
</protein>
<organism evidence="3 4">
    <name type="scientific">Spirochaeta isovalerica</name>
    <dbReference type="NCBI Taxonomy" id="150"/>
    <lineage>
        <taxon>Bacteria</taxon>
        <taxon>Pseudomonadati</taxon>
        <taxon>Spirochaetota</taxon>
        <taxon>Spirochaetia</taxon>
        <taxon>Spirochaetales</taxon>
        <taxon>Spirochaetaceae</taxon>
        <taxon>Spirochaeta</taxon>
    </lineage>
</organism>
<keyword evidence="3" id="KW-0645">Protease</keyword>
<dbReference type="EC" id="3.4.16.4" evidence="3"/>
<evidence type="ECO:0000313" key="3">
    <source>
        <dbReference type="EMBL" id="MBB6480792.1"/>
    </source>
</evidence>
<dbReference type="Proteomes" id="UP000587760">
    <property type="component" value="Unassembled WGS sequence"/>
</dbReference>
<evidence type="ECO:0000313" key="4">
    <source>
        <dbReference type="Proteomes" id="UP000587760"/>
    </source>
</evidence>
<dbReference type="RefSeq" id="WP_184747052.1">
    <property type="nucleotide sequence ID" value="NZ_JACHGJ010000004.1"/>
</dbReference>
<feature type="signal peptide" evidence="1">
    <location>
        <begin position="1"/>
        <end position="18"/>
    </location>
</feature>
<dbReference type="PANTHER" id="PTHR34385">
    <property type="entry name" value="D-ALANYL-D-ALANINE CARBOXYPEPTIDASE"/>
    <property type="match status" value="1"/>
</dbReference>
<dbReference type="GO" id="GO:0006508">
    <property type="term" value="P:proteolysis"/>
    <property type="evidence" value="ECO:0007669"/>
    <property type="project" value="InterPro"/>
</dbReference>
<accession>A0A841REL8</accession>
<keyword evidence="4" id="KW-1185">Reference proteome</keyword>
<dbReference type="Gene3D" id="3.30.1380.10">
    <property type="match status" value="1"/>
</dbReference>
<keyword evidence="3" id="KW-0121">Carboxypeptidase</keyword>
<dbReference type="PROSITE" id="PS51257">
    <property type="entry name" value="PROKAR_LIPOPROTEIN"/>
    <property type="match status" value="1"/>
</dbReference>
<dbReference type="InterPro" id="IPR009045">
    <property type="entry name" value="Zn_M74/Hedgehog-like"/>
</dbReference>
<dbReference type="InterPro" id="IPR052179">
    <property type="entry name" value="DD-CPase-like"/>
</dbReference>